<dbReference type="EMBL" id="CAJHNH020000529">
    <property type="protein sequence ID" value="CAG5118292.1"/>
    <property type="molecule type" value="Genomic_DNA"/>
</dbReference>
<feature type="compositionally biased region" description="Basic and acidic residues" evidence="9">
    <location>
        <begin position="77"/>
        <end position="87"/>
    </location>
</feature>
<dbReference type="Gene3D" id="1.10.268.10">
    <property type="entry name" value="Topoisomerase, domain 3"/>
    <property type="match status" value="1"/>
</dbReference>
<feature type="non-terminal residue" evidence="10">
    <location>
        <position position="473"/>
    </location>
</feature>
<feature type="compositionally biased region" description="Basic and acidic residues" evidence="9">
    <location>
        <begin position="115"/>
        <end position="132"/>
    </location>
</feature>
<keyword evidence="8" id="KW-0413">Isomerase</keyword>
<accession>A0A8S3YS65</accession>
<sequence>DDVVESEEEAEDTSGPDFNYILGMPLWNLTKEKKDELCKQRDLKAEELRLLRTKTPKDLWRDDLEALLVVLDEVERMEKDTGTAEKPKVKKPLVDVMPSPMGRRVVPKISSALKAKGEKDAARKTFKDRINTEEMEDGDTRSSSFDAVKVEEDGVSVTSARGRGGGRGGRGRGRGGASGVPKSRKQKKKNPWSDSEESDISNVSDLDDTTGFGSDVVIPRDTARRAAAKKVSYTFDNEEEVESDEDVGGFVAYDPETGVMANENGAAEYLDADLYDDDGEDNPKLSIEREKPKPKPEPKPAKAAANKKTTAKPATKKVLDLSDLSGDSGDEDKPSRAALSNKELYPLTDDDDEDDIFKPKPASKPLASKTEGKGAGPKKAVKKIPALALDDNGAKPAKKAPAKKRAKEIVIDSDSDSFIPAKKAAKGKKKVTKNIDSDDENDMIAAPLEPRAPIGRAKAAVKYNFSSDDEDFE</sequence>
<evidence type="ECO:0000256" key="4">
    <source>
        <dbReference type="ARBA" id="ARBA00022741"/>
    </source>
</evidence>
<organism evidence="10 11">
    <name type="scientific">Candidula unifasciata</name>
    <dbReference type="NCBI Taxonomy" id="100452"/>
    <lineage>
        <taxon>Eukaryota</taxon>
        <taxon>Metazoa</taxon>
        <taxon>Spiralia</taxon>
        <taxon>Lophotrochozoa</taxon>
        <taxon>Mollusca</taxon>
        <taxon>Gastropoda</taxon>
        <taxon>Heterobranchia</taxon>
        <taxon>Euthyneura</taxon>
        <taxon>Panpulmonata</taxon>
        <taxon>Eupulmonata</taxon>
        <taxon>Stylommatophora</taxon>
        <taxon>Helicina</taxon>
        <taxon>Helicoidea</taxon>
        <taxon>Geomitridae</taxon>
        <taxon>Candidula</taxon>
    </lineage>
</organism>
<feature type="compositionally biased region" description="Low complexity" evidence="9">
    <location>
        <begin position="301"/>
        <end position="313"/>
    </location>
</feature>
<evidence type="ECO:0000256" key="2">
    <source>
        <dbReference type="ARBA" id="ARBA00001946"/>
    </source>
</evidence>
<dbReference type="InterPro" id="IPR013757">
    <property type="entry name" value="Topo_IIA_A_a_sf"/>
</dbReference>
<evidence type="ECO:0000313" key="11">
    <source>
        <dbReference type="Proteomes" id="UP000678393"/>
    </source>
</evidence>
<comment type="cofactor">
    <cofactor evidence="2">
        <name>Mg(2+)</name>
        <dbReference type="ChEBI" id="CHEBI:18420"/>
    </cofactor>
</comment>
<reference evidence="10" key="1">
    <citation type="submission" date="2021-04" db="EMBL/GenBank/DDBJ databases">
        <authorList>
            <consortium name="Molecular Ecology Group"/>
        </authorList>
    </citation>
    <scope>NUCLEOTIDE SEQUENCE</scope>
</reference>
<name>A0A8S3YS65_9EUPU</name>
<dbReference type="AlphaFoldDB" id="A0A8S3YS65"/>
<keyword evidence="4" id="KW-0547">Nucleotide-binding</keyword>
<evidence type="ECO:0000256" key="1">
    <source>
        <dbReference type="ARBA" id="ARBA00000185"/>
    </source>
</evidence>
<dbReference type="Proteomes" id="UP000678393">
    <property type="component" value="Unassembled WGS sequence"/>
</dbReference>
<dbReference type="GO" id="GO:0003918">
    <property type="term" value="F:DNA topoisomerase type II (double strand cut, ATP-hydrolyzing) activity"/>
    <property type="evidence" value="ECO:0007669"/>
    <property type="project" value="UniProtKB-EC"/>
</dbReference>
<dbReference type="GO" id="GO:0005634">
    <property type="term" value="C:nucleus"/>
    <property type="evidence" value="ECO:0007669"/>
    <property type="project" value="TreeGrafter"/>
</dbReference>
<dbReference type="GO" id="GO:0000712">
    <property type="term" value="P:resolution of meiotic recombination intermediates"/>
    <property type="evidence" value="ECO:0007669"/>
    <property type="project" value="TreeGrafter"/>
</dbReference>
<keyword evidence="6" id="KW-0799">Topoisomerase</keyword>
<evidence type="ECO:0000256" key="9">
    <source>
        <dbReference type="SAM" id="MobiDB-lite"/>
    </source>
</evidence>
<feature type="compositionally biased region" description="Acidic residues" evidence="9">
    <location>
        <begin position="236"/>
        <end position="247"/>
    </location>
</feature>
<protein>
    <recommendedName>
        <fullName evidence="3">DNA topoisomerase (ATP-hydrolyzing)</fullName>
        <ecNumber evidence="3">5.6.2.2</ecNumber>
    </recommendedName>
</protein>
<dbReference type="InterPro" id="IPR050634">
    <property type="entry name" value="DNA_Topoisomerase_II"/>
</dbReference>
<gene>
    <name evidence="10" type="ORF">CUNI_LOCUS3850</name>
</gene>
<evidence type="ECO:0000256" key="8">
    <source>
        <dbReference type="ARBA" id="ARBA00023235"/>
    </source>
</evidence>
<comment type="caution">
    <text evidence="10">The sequence shown here is derived from an EMBL/GenBank/DDBJ whole genome shotgun (WGS) entry which is preliminary data.</text>
</comment>
<keyword evidence="7" id="KW-0238">DNA-binding</keyword>
<evidence type="ECO:0000256" key="3">
    <source>
        <dbReference type="ARBA" id="ARBA00012895"/>
    </source>
</evidence>
<dbReference type="GO" id="GO:0000819">
    <property type="term" value="P:sister chromatid segregation"/>
    <property type="evidence" value="ECO:0007669"/>
    <property type="project" value="TreeGrafter"/>
</dbReference>
<proteinExistence type="predicted"/>
<dbReference type="PANTHER" id="PTHR10169:SF38">
    <property type="entry name" value="DNA TOPOISOMERASE 2"/>
    <property type="match status" value="1"/>
</dbReference>
<feature type="compositionally biased region" description="Gly residues" evidence="9">
    <location>
        <begin position="162"/>
        <end position="178"/>
    </location>
</feature>
<feature type="compositionally biased region" description="Low complexity" evidence="9">
    <location>
        <begin position="359"/>
        <end position="369"/>
    </location>
</feature>
<feature type="compositionally biased region" description="Acidic residues" evidence="9">
    <location>
        <begin position="271"/>
        <end position="280"/>
    </location>
</feature>
<feature type="compositionally biased region" description="Basic and acidic residues" evidence="9">
    <location>
        <begin position="281"/>
        <end position="300"/>
    </location>
</feature>
<dbReference type="GO" id="GO:0005524">
    <property type="term" value="F:ATP binding"/>
    <property type="evidence" value="ECO:0007669"/>
    <property type="project" value="UniProtKB-KW"/>
</dbReference>
<evidence type="ECO:0000256" key="5">
    <source>
        <dbReference type="ARBA" id="ARBA00022840"/>
    </source>
</evidence>
<comment type="catalytic activity">
    <reaction evidence="1">
        <text>ATP-dependent breakage, passage and rejoining of double-stranded DNA.</text>
        <dbReference type="EC" id="5.6.2.2"/>
    </reaction>
</comment>
<dbReference type="EC" id="5.6.2.2" evidence="3"/>
<keyword evidence="5" id="KW-0067">ATP-binding</keyword>
<keyword evidence="11" id="KW-1185">Reference proteome</keyword>
<dbReference type="GO" id="GO:0003677">
    <property type="term" value="F:DNA binding"/>
    <property type="evidence" value="ECO:0007669"/>
    <property type="project" value="UniProtKB-KW"/>
</dbReference>
<evidence type="ECO:0000256" key="7">
    <source>
        <dbReference type="ARBA" id="ARBA00023125"/>
    </source>
</evidence>
<feature type="region of interest" description="Disordered" evidence="9">
    <location>
        <begin position="77"/>
        <end position="255"/>
    </location>
</feature>
<dbReference type="InterPro" id="IPR013760">
    <property type="entry name" value="Topo_IIA-like_dom_sf"/>
</dbReference>
<evidence type="ECO:0000256" key="6">
    <source>
        <dbReference type="ARBA" id="ARBA00023029"/>
    </source>
</evidence>
<evidence type="ECO:0000313" key="10">
    <source>
        <dbReference type="EMBL" id="CAG5118292.1"/>
    </source>
</evidence>
<dbReference type="SUPFAM" id="SSF56719">
    <property type="entry name" value="Type II DNA topoisomerase"/>
    <property type="match status" value="1"/>
</dbReference>
<feature type="region of interest" description="Disordered" evidence="9">
    <location>
        <begin position="271"/>
        <end position="387"/>
    </location>
</feature>
<dbReference type="OrthoDB" id="276498at2759"/>
<dbReference type="PANTHER" id="PTHR10169">
    <property type="entry name" value="DNA TOPOISOMERASE/GYRASE"/>
    <property type="match status" value="1"/>
</dbReference>